<organism evidence="2 3">
    <name type="scientific">Acinetobacter indicus</name>
    <dbReference type="NCBI Taxonomy" id="756892"/>
    <lineage>
        <taxon>Bacteria</taxon>
        <taxon>Pseudomonadati</taxon>
        <taxon>Pseudomonadota</taxon>
        <taxon>Gammaproteobacteria</taxon>
        <taxon>Moraxellales</taxon>
        <taxon>Moraxellaceae</taxon>
        <taxon>Acinetobacter</taxon>
    </lineage>
</organism>
<keyword evidence="2" id="KW-0269">Exonuclease</keyword>
<keyword evidence="2" id="KW-0540">Nuclease</keyword>
<protein>
    <submittedName>
        <fullName evidence="2">Endonuclease/exonuclease/phosphatase family protein</fullName>
    </submittedName>
</protein>
<evidence type="ECO:0000313" key="3">
    <source>
        <dbReference type="Proteomes" id="UP000593812"/>
    </source>
</evidence>
<evidence type="ECO:0000313" key="2">
    <source>
        <dbReference type="EMBL" id="QOW41801.1"/>
    </source>
</evidence>
<keyword evidence="2" id="KW-0378">Hydrolase</keyword>
<dbReference type="SUPFAM" id="SSF56219">
    <property type="entry name" value="DNase I-like"/>
    <property type="match status" value="1"/>
</dbReference>
<proteinExistence type="predicted"/>
<reference evidence="2 3" key="1">
    <citation type="submission" date="2020-02" db="EMBL/GenBank/DDBJ databases">
        <title>Tigecycline-resistant Acinetobacter species from pigs and migratory birds.</title>
        <authorList>
            <person name="Chen C."/>
            <person name="Sun J."/>
            <person name="Liao X.-P."/>
            <person name="Liu Y.-H."/>
        </authorList>
    </citation>
    <scope>NUCLEOTIDE SEQUENCE [LARGE SCALE GENOMIC DNA]</scope>
    <source>
        <strain evidence="2 3">C15_T</strain>
    </source>
</reference>
<dbReference type="GO" id="GO:0004519">
    <property type="term" value="F:endonuclease activity"/>
    <property type="evidence" value="ECO:0007669"/>
    <property type="project" value="UniProtKB-KW"/>
</dbReference>
<dbReference type="RefSeq" id="WP_180192459.1">
    <property type="nucleotide sequence ID" value="NZ_CP048654.1"/>
</dbReference>
<dbReference type="Gene3D" id="3.60.10.10">
    <property type="entry name" value="Endonuclease/exonuclease/phosphatase"/>
    <property type="match status" value="1"/>
</dbReference>
<dbReference type="EMBL" id="CP048654">
    <property type="protein sequence ID" value="QOW41801.1"/>
    <property type="molecule type" value="Genomic_DNA"/>
</dbReference>
<dbReference type="GO" id="GO:0004527">
    <property type="term" value="F:exonuclease activity"/>
    <property type="evidence" value="ECO:0007669"/>
    <property type="project" value="UniProtKB-KW"/>
</dbReference>
<dbReference type="Pfam" id="PF19580">
    <property type="entry name" value="Exo_endo_phos_3"/>
    <property type="match status" value="1"/>
</dbReference>
<evidence type="ECO:0000259" key="1">
    <source>
        <dbReference type="Pfam" id="PF19580"/>
    </source>
</evidence>
<gene>
    <name evidence="2" type="ORF">G0027_02410</name>
</gene>
<dbReference type="Proteomes" id="UP000593812">
    <property type="component" value="Chromosome"/>
</dbReference>
<sequence>MKGLLSIIWWNTSLSPPMSSKRNLASQDKKEGIATILQKFMDMKYDFICLGEVSMEDIIHISSFLNLKKTEYNYAIGAQKQGRLYFDTAILYKKNHQLIKHDRDDCQFATMGLGSRNLKIFERYEFIHSEFGNLLSLYLSHWPSQLQDNSLNTATISSRLRFEVEKDLESHKEVIMMGDYNVEPFSDEMVHHLQSSRDRDIVLKKPNIFYNPCWKFLPLSTEAKVKGTYNYINGNFHTWCVIDQILISSPFLKNQWAFDDNLTSIIDIDSLFKANEEFRDGSVNLNNSYK</sequence>
<dbReference type="AlphaFoldDB" id="A0A7S6VN75"/>
<feature type="domain" description="Endonuclease/exonuclease/phosphatase" evidence="1">
    <location>
        <begin position="27"/>
        <end position="255"/>
    </location>
</feature>
<dbReference type="InterPro" id="IPR005135">
    <property type="entry name" value="Endo/exonuclease/phosphatase"/>
</dbReference>
<keyword evidence="2" id="KW-0255">Endonuclease</keyword>
<dbReference type="InterPro" id="IPR036691">
    <property type="entry name" value="Endo/exonu/phosph_ase_sf"/>
</dbReference>
<accession>A0A7S6VN75</accession>
<name>A0A7S6VN75_9GAMM</name>